<reference evidence="4" key="1">
    <citation type="submission" date="2025-08" db="UniProtKB">
        <authorList>
            <consortium name="RefSeq"/>
        </authorList>
    </citation>
    <scope>IDENTIFICATION</scope>
</reference>
<evidence type="ECO:0000313" key="4">
    <source>
        <dbReference type="RefSeq" id="XP_017301424.2"/>
    </source>
</evidence>
<feature type="region of interest" description="Disordered" evidence="1">
    <location>
        <begin position="242"/>
        <end position="319"/>
    </location>
</feature>
<dbReference type="RefSeq" id="XP_017301424.2">
    <property type="nucleotide sequence ID" value="XM_017445935.2"/>
</dbReference>
<dbReference type="STRING" id="121845.A0A1S4EH04"/>
<dbReference type="GeneID" id="103513735"/>
<organism evidence="3 4">
    <name type="scientific">Diaphorina citri</name>
    <name type="common">Asian citrus psyllid</name>
    <dbReference type="NCBI Taxonomy" id="121845"/>
    <lineage>
        <taxon>Eukaryota</taxon>
        <taxon>Metazoa</taxon>
        <taxon>Ecdysozoa</taxon>
        <taxon>Arthropoda</taxon>
        <taxon>Hexapoda</taxon>
        <taxon>Insecta</taxon>
        <taxon>Pterygota</taxon>
        <taxon>Neoptera</taxon>
        <taxon>Paraneoptera</taxon>
        <taxon>Hemiptera</taxon>
        <taxon>Sternorrhyncha</taxon>
        <taxon>Psylloidea</taxon>
        <taxon>Psyllidae</taxon>
        <taxon>Diaphorininae</taxon>
        <taxon>Diaphorina</taxon>
    </lineage>
</organism>
<gene>
    <name evidence="4" type="primary">LOC103513735</name>
</gene>
<dbReference type="PaxDb" id="121845-A0A1S4EH04"/>
<evidence type="ECO:0000256" key="1">
    <source>
        <dbReference type="SAM" id="MobiDB-lite"/>
    </source>
</evidence>
<dbReference type="PANTHER" id="PTHR21879">
    <property type="entry name" value="FI03362P-RELATED-RELATED"/>
    <property type="match status" value="1"/>
</dbReference>
<feature type="compositionally biased region" description="Basic and acidic residues" evidence="1">
    <location>
        <begin position="310"/>
        <end position="319"/>
    </location>
</feature>
<evidence type="ECO:0000256" key="2">
    <source>
        <dbReference type="SAM" id="Phobius"/>
    </source>
</evidence>
<keyword evidence="2" id="KW-1133">Transmembrane helix</keyword>
<feature type="transmembrane region" description="Helical" evidence="2">
    <location>
        <begin position="39"/>
        <end position="56"/>
    </location>
</feature>
<protein>
    <submittedName>
        <fullName evidence="4">Uncharacterized protein LOC103513735</fullName>
    </submittedName>
</protein>
<dbReference type="Pfam" id="PF07898">
    <property type="entry name" value="DUF1676"/>
    <property type="match status" value="1"/>
</dbReference>
<keyword evidence="2" id="KW-0812">Transmembrane</keyword>
<keyword evidence="2" id="KW-0472">Membrane</keyword>
<dbReference type="AlphaFoldDB" id="A0A1S4EH04"/>
<accession>A0A1S4EH04</accession>
<sequence>MPKMLEKTKQLIGLGEEEEEEGTAFADGRGKKEKKKKSFILLAAMMVKGTMIALLFKALALLAGKALVVSKIALTLSVLIAIKKLFSAPPPEKTTYEIVKTPIVTHSHEYSHSGYSGGDEGYGRSLEKEELEKRQILAKGIYPPVTPPRYRYEKYEPVPEITSKVPFFYINEAEVADTDTVDGFERDFQSNLNNNDIDGSALENKWSPKLSETVEPIRNTNNNNRQMYNPYGYRSSRVMKQPVVKTESQPIKTVEPIAKTTESPKPSEASKGAYNSFRSSRVMKAVSSENVLPEGTASKVDIVTPSAGSETRKETSQKK</sequence>
<dbReference type="KEGG" id="dci:103513735"/>
<name>A0A1S4EH04_DIACI</name>
<evidence type="ECO:0000313" key="3">
    <source>
        <dbReference type="Proteomes" id="UP000079169"/>
    </source>
</evidence>
<dbReference type="InterPro" id="IPR012464">
    <property type="entry name" value="DUF1676"/>
</dbReference>
<dbReference type="Proteomes" id="UP000079169">
    <property type="component" value="Unplaced"/>
</dbReference>
<dbReference type="GO" id="GO:0016020">
    <property type="term" value="C:membrane"/>
    <property type="evidence" value="ECO:0007669"/>
    <property type="project" value="TreeGrafter"/>
</dbReference>
<proteinExistence type="predicted"/>
<keyword evidence="3" id="KW-1185">Reference proteome</keyword>